<evidence type="ECO:0008006" key="4">
    <source>
        <dbReference type="Google" id="ProtNLM"/>
    </source>
</evidence>
<proteinExistence type="predicted"/>
<dbReference type="GO" id="GO:0020037">
    <property type="term" value="F:heme binding"/>
    <property type="evidence" value="ECO:0007669"/>
    <property type="project" value="InterPro"/>
</dbReference>
<keyword evidence="1" id="KW-0732">Signal</keyword>
<feature type="chain" id="PRO_5027043151" description="Cytochrome c" evidence="1">
    <location>
        <begin position="21"/>
        <end position="151"/>
    </location>
</feature>
<evidence type="ECO:0000256" key="1">
    <source>
        <dbReference type="SAM" id="SignalP"/>
    </source>
</evidence>
<evidence type="ECO:0000313" key="3">
    <source>
        <dbReference type="Proteomes" id="UP000483379"/>
    </source>
</evidence>
<dbReference type="GO" id="GO:0005506">
    <property type="term" value="F:iron ion binding"/>
    <property type="evidence" value="ECO:0007669"/>
    <property type="project" value="InterPro"/>
</dbReference>
<dbReference type="InterPro" id="IPR010980">
    <property type="entry name" value="Cyt_c/b562"/>
</dbReference>
<evidence type="ECO:0000313" key="2">
    <source>
        <dbReference type="EMBL" id="NEV61402.1"/>
    </source>
</evidence>
<dbReference type="GO" id="GO:0009055">
    <property type="term" value="F:electron transfer activity"/>
    <property type="evidence" value="ECO:0007669"/>
    <property type="project" value="InterPro"/>
</dbReference>
<gene>
    <name evidence="2" type="ORF">G3446_05745</name>
</gene>
<dbReference type="EMBL" id="JAAIJQ010000012">
    <property type="protein sequence ID" value="NEV61402.1"/>
    <property type="molecule type" value="Genomic_DNA"/>
</dbReference>
<name>A0A6M0JV33_9GAMM</name>
<dbReference type="Proteomes" id="UP000483379">
    <property type="component" value="Unassembled WGS sequence"/>
</dbReference>
<organism evidence="2 3">
    <name type="scientific">Thiorhodococcus minor</name>
    <dbReference type="NCBI Taxonomy" id="57489"/>
    <lineage>
        <taxon>Bacteria</taxon>
        <taxon>Pseudomonadati</taxon>
        <taxon>Pseudomonadota</taxon>
        <taxon>Gammaproteobacteria</taxon>
        <taxon>Chromatiales</taxon>
        <taxon>Chromatiaceae</taxon>
        <taxon>Thiorhodococcus</taxon>
    </lineage>
</organism>
<dbReference type="SUPFAM" id="SSF47175">
    <property type="entry name" value="Cytochromes"/>
    <property type="match status" value="1"/>
</dbReference>
<accession>A0A6M0JV33</accession>
<reference evidence="2 3" key="1">
    <citation type="submission" date="2020-02" db="EMBL/GenBank/DDBJ databases">
        <title>Genome sequences of Thiorhodococcus mannitoliphagus and Thiorhodococcus minor, purple sulfur photosynthetic bacteria in the gammaproteobacterial family, Chromatiaceae.</title>
        <authorList>
            <person name="Aviles F.A."/>
            <person name="Meyer T.E."/>
            <person name="Kyndt J.A."/>
        </authorList>
    </citation>
    <scope>NUCLEOTIDE SEQUENCE [LARGE SCALE GENOMIC DNA]</scope>
    <source>
        <strain evidence="2 3">DSM 11518</strain>
    </source>
</reference>
<dbReference type="AlphaFoldDB" id="A0A6M0JV33"/>
<protein>
    <recommendedName>
        <fullName evidence="4">Cytochrome c</fullName>
    </recommendedName>
</protein>
<sequence>MKPLLPLALACLLFIPLAQAEERTADQLVASKRQADMTYRQLMETMGASLAMIQEGIVRENAELTKTAADLILKHPAPKQKPWTIMADADQAAFKQSLLSYDEVLDREARRITEAAAAGDWLKASQSAYALTNACITCHVLWKNKVVTAAD</sequence>
<keyword evidence="3" id="KW-1185">Reference proteome</keyword>
<dbReference type="RefSeq" id="WP_164451600.1">
    <property type="nucleotide sequence ID" value="NZ_JAAIJQ010000012.1"/>
</dbReference>
<comment type="caution">
    <text evidence="2">The sequence shown here is derived from an EMBL/GenBank/DDBJ whole genome shotgun (WGS) entry which is preliminary data.</text>
</comment>
<dbReference type="GO" id="GO:0022900">
    <property type="term" value="P:electron transport chain"/>
    <property type="evidence" value="ECO:0007669"/>
    <property type="project" value="InterPro"/>
</dbReference>
<feature type="signal peptide" evidence="1">
    <location>
        <begin position="1"/>
        <end position="20"/>
    </location>
</feature>